<dbReference type="PANTHER" id="PTHR43605:SF10">
    <property type="entry name" value="ACYL-COA SYNTHETASE MEDIUM CHAIN FAMILY MEMBER 3"/>
    <property type="match status" value="1"/>
</dbReference>
<proteinExistence type="inferred from homology"/>
<evidence type="ECO:0000313" key="8">
    <source>
        <dbReference type="Proteomes" id="UP000613011"/>
    </source>
</evidence>
<dbReference type="Proteomes" id="UP000613011">
    <property type="component" value="Unassembled WGS sequence"/>
</dbReference>
<sequence length="588" mass="63456">MAGRPVRDMHASLHAGFRWQVPPRFNIANACCGRWAAQPDAARRIAIRAHDAPPGRESLSYAELQQRANRLSNLLRELGVAAGDRVAIVMPQRFETAVAYMAVLQMGAVAMPLSVLFGPEALQYRLQDSGAVVALCDEASVSAVLAVRAGCPSLRAMVGVGAAALRADLDWEAGLSGKPAAFTPMDTAADDPAVLIYTSGTTGAPKGALIPHRALIGNLPGFVCSQNWFGFDPAVPMRSALPQGSQAVFWSPADWAWTGGLMDALLPTLYFGRPIVASSQRFSPEGAFALMQQHGVTHTFLFPTALKAMMKAVPRVRGRYRLRLQAVMSAGEAVGEAVFGYCREQLGVVVNEMFGQTEINYIVGNCAMNGQATPVSWPARPGSMGRPYPGHRVAVIDEDGRECAPGEVGDVALHRFDVHGQPDPIFFLGYWNNAPATAAKFTADWCRTGDLAVRDAEGFLWYQGRADDVFKSAGYRIGPGEIEDCLLRHPAVANVAVVPKPDRERGALVKAYVVLTADAAAERARGQAAAVDAQLAAQLQEHVKGRLAPYEYPKEVEFIEQLPMTTTGKVQRRVLRLQEEQRAREAAA</sequence>
<dbReference type="InterPro" id="IPR020845">
    <property type="entry name" value="AMP-binding_CS"/>
</dbReference>
<dbReference type="GO" id="GO:0005524">
    <property type="term" value="F:ATP binding"/>
    <property type="evidence" value="ECO:0007669"/>
    <property type="project" value="UniProtKB-KW"/>
</dbReference>
<dbReference type="GO" id="GO:0006637">
    <property type="term" value="P:acyl-CoA metabolic process"/>
    <property type="evidence" value="ECO:0007669"/>
    <property type="project" value="TreeGrafter"/>
</dbReference>
<dbReference type="InterPro" id="IPR042099">
    <property type="entry name" value="ANL_N_sf"/>
</dbReference>
<dbReference type="EMBL" id="JAEQNA010000001">
    <property type="protein sequence ID" value="MBL0420224.1"/>
    <property type="molecule type" value="Genomic_DNA"/>
</dbReference>
<feature type="domain" description="AMP-dependent synthetase/ligase" evidence="5">
    <location>
        <begin position="44"/>
        <end position="413"/>
    </location>
</feature>
<evidence type="ECO:0000259" key="5">
    <source>
        <dbReference type="Pfam" id="PF00501"/>
    </source>
</evidence>
<comment type="caution">
    <text evidence="7">The sequence shown here is derived from an EMBL/GenBank/DDBJ whole genome shotgun (WGS) entry which is preliminary data.</text>
</comment>
<dbReference type="SUPFAM" id="SSF56801">
    <property type="entry name" value="Acetyl-CoA synthetase-like"/>
    <property type="match status" value="1"/>
</dbReference>
<keyword evidence="3" id="KW-0547">Nucleotide-binding</keyword>
<evidence type="ECO:0000313" key="7">
    <source>
        <dbReference type="EMBL" id="MBL0420224.1"/>
    </source>
</evidence>
<keyword evidence="4" id="KW-0067">ATP-binding</keyword>
<dbReference type="PANTHER" id="PTHR43605">
    <property type="entry name" value="ACYL-COENZYME A SYNTHETASE"/>
    <property type="match status" value="1"/>
</dbReference>
<evidence type="ECO:0000256" key="2">
    <source>
        <dbReference type="ARBA" id="ARBA00022598"/>
    </source>
</evidence>
<evidence type="ECO:0000259" key="6">
    <source>
        <dbReference type="Pfam" id="PF13193"/>
    </source>
</evidence>
<dbReference type="RefSeq" id="WP_201683209.1">
    <property type="nucleotide sequence ID" value="NZ_JAEQNA010000001.1"/>
</dbReference>
<keyword evidence="8" id="KW-1185">Reference proteome</keyword>
<dbReference type="Pfam" id="PF00501">
    <property type="entry name" value="AMP-binding"/>
    <property type="match status" value="1"/>
</dbReference>
<evidence type="ECO:0000256" key="1">
    <source>
        <dbReference type="ARBA" id="ARBA00006432"/>
    </source>
</evidence>
<dbReference type="GO" id="GO:0016405">
    <property type="term" value="F:CoA-ligase activity"/>
    <property type="evidence" value="ECO:0007669"/>
    <property type="project" value="UniProtKB-ARBA"/>
</dbReference>
<protein>
    <submittedName>
        <fullName evidence="7">AMP-binding protein</fullName>
    </submittedName>
</protein>
<gene>
    <name evidence="7" type="ORF">JI739_07695</name>
</gene>
<feature type="domain" description="AMP-binding enzyme C-terminal" evidence="6">
    <location>
        <begin position="481"/>
        <end position="569"/>
    </location>
</feature>
<dbReference type="GO" id="GO:0004321">
    <property type="term" value="F:fatty-acyl-CoA synthase activity"/>
    <property type="evidence" value="ECO:0007669"/>
    <property type="project" value="TreeGrafter"/>
</dbReference>
<accession>A0A936ZTA7</accession>
<dbReference type="Gene3D" id="3.30.300.30">
    <property type="match status" value="1"/>
</dbReference>
<dbReference type="InterPro" id="IPR025110">
    <property type="entry name" value="AMP-bd_C"/>
</dbReference>
<evidence type="ECO:0000256" key="4">
    <source>
        <dbReference type="ARBA" id="ARBA00022840"/>
    </source>
</evidence>
<dbReference type="InterPro" id="IPR051087">
    <property type="entry name" value="Mitochondrial_ACSM"/>
</dbReference>
<dbReference type="InterPro" id="IPR045851">
    <property type="entry name" value="AMP-bd_C_sf"/>
</dbReference>
<organism evidence="7 8">
    <name type="scientific">Ramlibacter aurantiacus</name>
    <dbReference type="NCBI Taxonomy" id="2801330"/>
    <lineage>
        <taxon>Bacteria</taxon>
        <taxon>Pseudomonadati</taxon>
        <taxon>Pseudomonadota</taxon>
        <taxon>Betaproteobacteria</taxon>
        <taxon>Burkholderiales</taxon>
        <taxon>Comamonadaceae</taxon>
        <taxon>Ramlibacter</taxon>
    </lineage>
</organism>
<name>A0A936ZTA7_9BURK</name>
<reference evidence="7" key="1">
    <citation type="submission" date="2021-01" db="EMBL/GenBank/DDBJ databases">
        <title>Ramlibacter sp. strain AW1 16S ribosomal RNA gene Genome sequencing and assembly.</title>
        <authorList>
            <person name="Kang M."/>
        </authorList>
    </citation>
    <scope>NUCLEOTIDE SEQUENCE</scope>
    <source>
        <strain evidence="7">AW1</strain>
    </source>
</reference>
<dbReference type="Gene3D" id="3.40.50.12780">
    <property type="entry name" value="N-terminal domain of ligase-like"/>
    <property type="match status" value="1"/>
</dbReference>
<comment type="similarity">
    <text evidence="1">Belongs to the ATP-dependent AMP-binding enzyme family.</text>
</comment>
<dbReference type="AlphaFoldDB" id="A0A936ZTA7"/>
<dbReference type="GO" id="GO:0015645">
    <property type="term" value="F:fatty acid ligase activity"/>
    <property type="evidence" value="ECO:0007669"/>
    <property type="project" value="TreeGrafter"/>
</dbReference>
<dbReference type="PROSITE" id="PS00455">
    <property type="entry name" value="AMP_BINDING"/>
    <property type="match status" value="1"/>
</dbReference>
<dbReference type="GO" id="GO:0006633">
    <property type="term" value="P:fatty acid biosynthetic process"/>
    <property type="evidence" value="ECO:0007669"/>
    <property type="project" value="TreeGrafter"/>
</dbReference>
<dbReference type="Pfam" id="PF13193">
    <property type="entry name" value="AMP-binding_C"/>
    <property type="match status" value="1"/>
</dbReference>
<dbReference type="InterPro" id="IPR000873">
    <property type="entry name" value="AMP-dep_synth/lig_dom"/>
</dbReference>
<evidence type="ECO:0000256" key="3">
    <source>
        <dbReference type="ARBA" id="ARBA00022741"/>
    </source>
</evidence>
<keyword evidence="2" id="KW-0436">Ligase</keyword>